<gene>
    <name evidence="1" type="ORF">RD2015_2664</name>
</gene>
<dbReference type="Pfam" id="PF05638">
    <property type="entry name" value="T6SS_HCP"/>
    <property type="match status" value="1"/>
</dbReference>
<dbReference type="InterPro" id="IPR036624">
    <property type="entry name" value="Hcp1-lik_sf"/>
</dbReference>
<dbReference type="Gene3D" id="2.30.110.20">
    <property type="entry name" value="Hcp1-like"/>
    <property type="match status" value="1"/>
</dbReference>
<evidence type="ECO:0000313" key="2">
    <source>
        <dbReference type="Proteomes" id="UP000060699"/>
    </source>
</evidence>
<reference evidence="1 2" key="1">
    <citation type="submission" date="2015-12" db="EMBL/GenBank/DDBJ databases">
        <title>Complete genome of Roseateles depolymerans KCTC 42856.</title>
        <authorList>
            <person name="Kim K.M."/>
        </authorList>
    </citation>
    <scope>NUCLEOTIDE SEQUENCE [LARGE SCALE GENOMIC DNA]</scope>
    <source>
        <strain evidence="1 2">KCTC 42856</strain>
    </source>
</reference>
<dbReference type="OrthoDB" id="5066999at2"/>
<proteinExistence type="predicted"/>
<dbReference type="Proteomes" id="UP000060699">
    <property type="component" value="Chromosome"/>
</dbReference>
<dbReference type="AlphaFoldDB" id="A0A0U3MFL2"/>
<name>A0A0U3MFL2_9BURK</name>
<accession>A0A0U3MFL2</accession>
<dbReference type="RefSeq" id="WP_058935302.1">
    <property type="nucleotide sequence ID" value="NZ_CP013729.1"/>
</dbReference>
<sequence length="159" mass="16679">MTIDANLKLAGVEGESTHKDHKGEIDLLAWSWDARQESTAAAGGGSGKGKGIPGQLVFAHYYDKSSPVLAKACASGKHFDSAVITCRKAGEGQQDFLKITLKQVLVTSISPSASAGGDISESVALSYADIEFEYKAQNEKGALGGAVKFGWNVATTETR</sequence>
<dbReference type="InterPro" id="IPR008514">
    <property type="entry name" value="T6SS_Hcp"/>
</dbReference>
<protein>
    <submittedName>
        <fullName evidence="1">Type VI secretion protein</fullName>
    </submittedName>
</protein>
<dbReference type="PANTHER" id="PTHR36152">
    <property type="entry name" value="CYTOPLASMIC PROTEIN-RELATED"/>
    <property type="match status" value="1"/>
</dbReference>
<evidence type="ECO:0000313" key="1">
    <source>
        <dbReference type="EMBL" id="ALV07129.1"/>
    </source>
</evidence>
<dbReference type="EMBL" id="CP013729">
    <property type="protein sequence ID" value="ALV07129.1"/>
    <property type="molecule type" value="Genomic_DNA"/>
</dbReference>
<dbReference type="SUPFAM" id="SSF141452">
    <property type="entry name" value="Hcp1-like"/>
    <property type="match status" value="1"/>
</dbReference>
<dbReference type="InterPro" id="IPR053165">
    <property type="entry name" value="HSI-I_assembly_Hcp1"/>
</dbReference>
<keyword evidence="2" id="KW-1185">Reference proteome</keyword>
<dbReference type="PANTHER" id="PTHR36152:SF5">
    <property type="entry name" value="PROTEIN HCP1"/>
    <property type="match status" value="1"/>
</dbReference>
<dbReference type="NCBIfam" id="TIGR03344">
    <property type="entry name" value="VI_effect_Hcp1"/>
    <property type="match status" value="1"/>
</dbReference>
<organism evidence="1 2">
    <name type="scientific">Roseateles depolymerans</name>
    <dbReference type="NCBI Taxonomy" id="76731"/>
    <lineage>
        <taxon>Bacteria</taxon>
        <taxon>Pseudomonadati</taxon>
        <taxon>Pseudomonadota</taxon>
        <taxon>Betaproteobacteria</taxon>
        <taxon>Burkholderiales</taxon>
        <taxon>Sphaerotilaceae</taxon>
        <taxon>Roseateles</taxon>
    </lineage>
</organism>
<dbReference type="STRING" id="76731.RD2015_2664"/>
<dbReference type="KEGG" id="rdp:RD2015_2664"/>